<evidence type="ECO:0000313" key="4">
    <source>
        <dbReference type="EMBL" id="UKJ88972.2"/>
    </source>
</evidence>
<feature type="domain" description="NADP-dependent oxidoreductase" evidence="3">
    <location>
        <begin position="202"/>
        <end position="577"/>
    </location>
</feature>
<sequence>MCNSRRFIILFVILNTLITSSFGYKFINIHDATNSHLVRNNNLLKPDTHSRFRLNADSELDTNPKGFFADVLSNPVHEKGVSTSIHKKSYKPQNKNLLKNLGRLHYEGVLNQIQNTIELRVEDEKGSKSEKLKNKLNRHNKEDEKKVISKVNELKKCIIYNQLRMVNRKNNLKTERVLRTNDFIDGMHYRRLGESDFAVSQLCVGTSMYDNPELIDPDHSVDIMETALKRYGINYFDTCEYDPYPYEPRSYLEGHHRTLRKFIRLAGRENVILSARISSSNLGKHKTSGRFLSWVRDSIMSPPTLKTIEKAVDKLLTSLGTDYFDILSFVYPYRYVPLSNLGEDTYCWSLERGGDQKCEEVIRDDYLDRQIDIFNQLVSKGKVRSIGLSNETTWGIYQMKYHKNRKFKLVCNQRMYNLLHRNEVESSGLVEASLKEHFNCPIVAYATLAGGILTGKYIDPERFNPYGADRIKSKVNVVDDLSPDDFEMPEDYGYLDYGPSNSRCNLFPETYHTHRTVWCQHATAEYLKLARTFGLTLSQMALSWCYTRPFIASTIIAPRSIGQLHECIAALNYPFSKTLEEGIHEIFLRYRAPTMCGPQILTKIDEEYPLTVSQNDIIKKGSVPIWSGGSHWDMENIPSLDKIAFLKQRRKEFIDIKRIFGLLDKPNDRNWMNYRCWVERINEGLPGEYFAVKESKLFCWDTMKLDGLTLVNKTPEEVKRDDTSDFHFYWKGGKVYVGPTSEAIYDFYKDKDAQYNVMQQRELSFMNPNNKDVLIKDAVIWSRVDADLVYKTLMETQGIDVLNQKDLEDLLYEHSLDTKKLTEDERKCEKFAYFNRHADKIKSH</sequence>
<dbReference type="Gene3D" id="3.20.20.100">
    <property type="entry name" value="NADP-dependent oxidoreductase domain"/>
    <property type="match status" value="1"/>
</dbReference>
<reference evidence="4" key="1">
    <citation type="submission" date="2022-07" db="EMBL/GenBank/DDBJ databases">
        <title>Evaluation of T. orientalis genome assembly methods using nanopore sequencing and analysis of variation between genomes.</title>
        <authorList>
            <person name="Yam J."/>
            <person name="Micallef M.L."/>
            <person name="Liu M."/>
            <person name="Djordjevic S.P."/>
            <person name="Bogema D.R."/>
            <person name="Jenkins C."/>
        </authorList>
    </citation>
    <scope>NUCLEOTIDE SEQUENCE</scope>
    <source>
        <strain evidence="4">Fish Creek</strain>
    </source>
</reference>
<dbReference type="PANTHER" id="PTHR43364">
    <property type="entry name" value="NADH-SPECIFIC METHYLGLYOXAL REDUCTASE-RELATED"/>
    <property type="match status" value="1"/>
</dbReference>
<dbReference type="Pfam" id="PF00248">
    <property type="entry name" value="Aldo_ket_red"/>
    <property type="match status" value="1"/>
</dbReference>
<gene>
    <name evidence="4" type="ORF">MACJ_002218</name>
</gene>
<proteinExistence type="predicted"/>
<dbReference type="OrthoDB" id="2310150at2759"/>
<dbReference type="AlphaFoldDB" id="A0A976M5U0"/>
<accession>A0A976M5U0</accession>
<dbReference type="InterPro" id="IPR036812">
    <property type="entry name" value="NAD(P)_OxRdtase_dom_sf"/>
</dbReference>
<dbReference type="InterPro" id="IPR050523">
    <property type="entry name" value="AKR_Detox_Biosynth"/>
</dbReference>
<feature type="chain" id="PRO_5037930268" description="NADP-dependent oxidoreductase domain-containing protein" evidence="2">
    <location>
        <begin position="24"/>
        <end position="844"/>
    </location>
</feature>
<dbReference type="Proteomes" id="UP000244803">
    <property type="component" value="Chromosome 3"/>
</dbReference>
<dbReference type="SUPFAM" id="SSF51430">
    <property type="entry name" value="NAD(P)-linked oxidoreductase"/>
    <property type="match status" value="1"/>
</dbReference>
<dbReference type="PANTHER" id="PTHR43364:SF4">
    <property type="entry name" value="NAD(P)-LINKED OXIDOREDUCTASE SUPERFAMILY PROTEIN"/>
    <property type="match status" value="1"/>
</dbReference>
<dbReference type="GO" id="GO:0016491">
    <property type="term" value="F:oxidoreductase activity"/>
    <property type="evidence" value="ECO:0007669"/>
    <property type="project" value="UniProtKB-KW"/>
</dbReference>
<protein>
    <recommendedName>
        <fullName evidence="3">NADP-dependent oxidoreductase domain-containing protein</fullName>
    </recommendedName>
</protein>
<dbReference type="EMBL" id="CP056066">
    <property type="protein sequence ID" value="UKJ88972.2"/>
    <property type="molecule type" value="Genomic_DNA"/>
</dbReference>
<keyword evidence="1" id="KW-0560">Oxidoreductase</keyword>
<evidence type="ECO:0000259" key="3">
    <source>
        <dbReference type="Pfam" id="PF00248"/>
    </source>
</evidence>
<feature type="signal peptide" evidence="2">
    <location>
        <begin position="1"/>
        <end position="23"/>
    </location>
</feature>
<keyword evidence="2" id="KW-0732">Signal</keyword>
<evidence type="ECO:0000256" key="2">
    <source>
        <dbReference type="SAM" id="SignalP"/>
    </source>
</evidence>
<name>A0A976M5U0_THEOR</name>
<organism evidence="4 5">
    <name type="scientific">Theileria orientalis</name>
    <dbReference type="NCBI Taxonomy" id="68886"/>
    <lineage>
        <taxon>Eukaryota</taxon>
        <taxon>Sar</taxon>
        <taxon>Alveolata</taxon>
        <taxon>Apicomplexa</taxon>
        <taxon>Aconoidasida</taxon>
        <taxon>Piroplasmida</taxon>
        <taxon>Theileriidae</taxon>
        <taxon>Theileria</taxon>
    </lineage>
</organism>
<evidence type="ECO:0000313" key="5">
    <source>
        <dbReference type="Proteomes" id="UP000244803"/>
    </source>
</evidence>
<evidence type="ECO:0000256" key="1">
    <source>
        <dbReference type="ARBA" id="ARBA00023002"/>
    </source>
</evidence>
<dbReference type="InterPro" id="IPR023210">
    <property type="entry name" value="NADP_OxRdtase_dom"/>
</dbReference>